<dbReference type="PANTHER" id="PTHR13003:SF2">
    <property type="entry name" value="NUCLEAR PORE COMPLEX PROTEIN NUP107"/>
    <property type="match status" value="1"/>
</dbReference>
<dbReference type="Proteomes" id="UP000507222">
    <property type="component" value="Unassembled WGS sequence"/>
</dbReference>
<dbReference type="GO" id="GO:0006406">
    <property type="term" value="P:mRNA export from nucleus"/>
    <property type="evidence" value="ECO:0007669"/>
    <property type="project" value="TreeGrafter"/>
</dbReference>
<sequence>MDTSPSFFDPEDLSTREKFRRYGFESKISNLAQDTVVLGDLVLAGKRHLGSNISPHQENSASKFSESRLLYDGQSIHSPANAALLLENIKQEVESIDPYHLEGTPGKTPVSKRRSPIDGTEVDVGAGSGLVHRSIKLLKQEEDSLADDGDTTFALFASLLDSALQGLMSFPDLILRFEGSCRDVSESIRYGSNIRHRIVEDKLMRQKAQLLLDEAASWSLLWYLFGKGNLSLTSELLMLELISFTQPHIDVHTNTWTEEIPKELILLPSTSHLEACQFVAEDHTAQLCLRIVQWLEGLASKALDLERKVRGSHVGACLPSSGIWYHTQCYLKKGASSTNTIHHLDFDAPTREHAQQLPDDKYPMNMQPDVWTLLRAGRLEEACHLCRSAGQPWRAATLCVFGGLDQFPSIEALVKNGKDRTLQAIELESGIGHQWHLWKWASYCASEKIAEQDAAKYESAVYAAQCSNLKRMLPICTDWESACWAMAKSWLDVQLDLELAHLEPGRLDQFKSIGDAIDGSPGHSDGAVQPSNGPGIWPLQVLNQQPRQLSDLLQKLHSGEMVHESVTRGCKEQQRQIEMILMLGDIARLLDLIWSWIAPSEDDQNVFRPHGDPQMIRFGAHLVLVLRYLLGDEMDAFREKIMNVGDLIVHMYAMFLFSKQHEELVGIYASQLARHRCIDLFVHMMELRLNSSVHVKYKIFLSAMEYLQFSPVDNSKGSFEEIVERVLSRSREIKVGKYDKLSDVAEQHRLQSLPKAMVIQWLCFTPPSTITNVEDVNTKLLLRALMHSNILFREFALVSMWRVPAMPIGAHTLLSFLAEPLKQLSESSDSLEDYNVSQNLEEFHDWSEYYSCDAKYRNWLKIELENAEVSPLELSMEERQRAILAAKETVNSSLSLLRKENPWLAPGEDHVYESVEPIFLELHATAMLCLRSGECLPPDATVCTTLMSALYSSVSEQDVLNRQLMINVSISSKDNYYVEVVLRCLAVAGDGLGQQEHNDGGILSTVMAAGFKGELLRFQSGVTMEISRLDAWYSSKGGSLESPATYIVQGLCRRCCIPEVILRCMEVSLSLIELGMPPEGHDQLIDLVASSEAGVLHLFSHQQLQEFLLVEREYSIRQMELEEELSS</sequence>
<dbReference type="InterPro" id="IPR007252">
    <property type="entry name" value="Nup84/Nup107"/>
</dbReference>
<evidence type="ECO:0000256" key="1">
    <source>
        <dbReference type="ARBA" id="ARBA00022448"/>
    </source>
</evidence>
<dbReference type="GO" id="GO:0031965">
    <property type="term" value="C:nuclear membrane"/>
    <property type="evidence" value="ECO:0007669"/>
    <property type="project" value="UniProtKB-SubCell"/>
</dbReference>
<keyword evidence="7" id="KW-0472">Membrane</keyword>
<keyword evidence="4 7" id="KW-0811">Translocation</keyword>
<keyword evidence="2" id="KW-0509">mRNA transport</keyword>
<dbReference type="PANTHER" id="PTHR13003">
    <property type="entry name" value="NUP107-RELATED"/>
    <property type="match status" value="1"/>
</dbReference>
<proteinExistence type="inferred from homology"/>
<dbReference type="AlphaFoldDB" id="A0A6J5U7R8"/>
<dbReference type="FunFam" id="1.20.190.50:FF:000006">
    <property type="entry name" value="Nuclear pore complex protein"/>
    <property type="match status" value="1"/>
</dbReference>
<evidence type="ECO:0000256" key="2">
    <source>
        <dbReference type="ARBA" id="ARBA00022816"/>
    </source>
</evidence>
<dbReference type="GO" id="GO:0031080">
    <property type="term" value="C:nuclear pore outer ring"/>
    <property type="evidence" value="ECO:0007669"/>
    <property type="project" value="TreeGrafter"/>
</dbReference>
<accession>A0A6J5U7R8</accession>
<dbReference type="GO" id="GO:0017056">
    <property type="term" value="F:structural constituent of nuclear pore"/>
    <property type="evidence" value="ECO:0007669"/>
    <property type="project" value="UniProtKB-UniRule"/>
</dbReference>
<keyword evidence="5 7" id="KW-0906">Nuclear pore complex</keyword>
<protein>
    <recommendedName>
        <fullName evidence="7">Nuclear pore complex protein</fullName>
    </recommendedName>
</protein>
<comment type="similarity">
    <text evidence="7">Belongs to the nucleoporin Nup84/Nup107 family.</text>
</comment>
<evidence type="ECO:0000313" key="8">
    <source>
        <dbReference type="EMBL" id="CAB4272259.1"/>
    </source>
</evidence>
<organism evidence="8 9">
    <name type="scientific">Prunus armeniaca</name>
    <name type="common">Apricot</name>
    <name type="synonym">Armeniaca vulgaris</name>
    <dbReference type="NCBI Taxonomy" id="36596"/>
    <lineage>
        <taxon>Eukaryota</taxon>
        <taxon>Viridiplantae</taxon>
        <taxon>Streptophyta</taxon>
        <taxon>Embryophyta</taxon>
        <taxon>Tracheophyta</taxon>
        <taxon>Spermatophyta</taxon>
        <taxon>Magnoliopsida</taxon>
        <taxon>eudicotyledons</taxon>
        <taxon>Gunneridae</taxon>
        <taxon>Pentapetalae</taxon>
        <taxon>rosids</taxon>
        <taxon>fabids</taxon>
        <taxon>Rosales</taxon>
        <taxon>Rosaceae</taxon>
        <taxon>Amygdaloideae</taxon>
        <taxon>Amygdaleae</taxon>
        <taxon>Prunus</taxon>
    </lineage>
</organism>
<comment type="subunit">
    <text evidence="7">Part of the nuclear pore complex (NPC).</text>
</comment>
<keyword evidence="1 7" id="KW-0813">Transport</keyword>
<keyword evidence="6 7" id="KW-0539">Nucleus</keyword>
<name>A0A6J5U7R8_PRUAR</name>
<dbReference type="GO" id="GO:0006606">
    <property type="term" value="P:protein import into nucleus"/>
    <property type="evidence" value="ECO:0007669"/>
    <property type="project" value="TreeGrafter"/>
</dbReference>
<evidence type="ECO:0000256" key="3">
    <source>
        <dbReference type="ARBA" id="ARBA00022927"/>
    </source>
</evidence>
<dbReference type="Gene3D" id="1.10.3450.20">
    <property type="match status" value="1"/>
</dbReference>
<comment type="function">
    <text evidence="7">Functions as a component of the nuclear pore complex (NPC).</text>
</comment>
<comment type="subcellular location">
    <subcellularLocation>
        <location evidence="7">Nucleus</location>
        <location evidence="7">Nuclear pore complex</location>
    </subcellularLocation>
    <subcellularLocation>
        <location evidence="7">Nucleus membrane</location>
    </subcellularLocation>
</comment>
<evidence type="ECO:0000256" key="7">
    <source>
        <dbReference type="RuleBase" id="RU365072"/>
    </source>
</evidence>
<reference evidence="8 9" key="1">
    <citation type="submission" date="2020-05" db="EMBL/GenBank/DDBJ databases">
        <authorList>
            <person name="Campoy J."/>
            <person name="Schneeberger K."/>
            <person name="Spophaly S."/>
        </authorList>
    </citation>
    <scope>NUCLEOTIDE SEQUENCE [LARGE SCALE GENOMIC DNA]</scope>
    <source>
        <strain evidence="8">PruArmRojPasFocal</strain>
    </source>
</reference>
<dbReference type="GO" id="GO:0000973">
    <property type="term" value="P:post-transcriptional tethering of RNA polymerase II gene DNA at nuclear periphery"/>
    <property type="evidence" value="ECO:0007669"/>
    <property type="project" value="TreeGrafter"/>
</dbReference>
<evidence type="ECO:0000256" key="5">
    <source>
        <dbReference type="ARBA" id="ARBA00023132"/>
    </source>
</evidence>
<evidence type="ECO:0000313" key="9">
    <source>
        <dbReference type="Proteomes" id="UP000507222"/>
    </source>
</evidence>
<evidence type="ECO:0000256" key="6">
    <source>
        <dbReference type="ARBA" id="ARBA00023242"/>
    </source>
</evidence>
<evidence type="ECO:0000256" key="4">
    <source>
        <dbReference type="ARBA" id="ARBA00023010"/>
    </source>
</evidence>
<dbReference type="EMBL" id="CAEKDK010000003">
    <property type="protein sequence ID" value="CAB4272259.1"/>
    <property type="molecule type" value="Genomic_DNA"/>
</dbReference>
<keyword evidence="3" id="KW-0653">Protein transport</keyword>
<dbReference type="Pfam" id="PF04121">
    <property type="entry name" value="Nup84_Nup100"/>
    <property type="match status" value="1"/>
</dbReference>
<dbReference type="Gene3D" id="1.20.190.50">
    <property type="match status" value="2"/>
</dbReference>
<gene>
    <name evidence="8" type="ORF">CURHAP_LOCUS18833</name>
</gene>